<dbReference type="OrthoDB" id="5653214at2"/>
<evidence type="ECO:0000313" key="4">
    <source>
        <dbReference type="EMBL" id="KTC80786.1"/>
    </source>
</evidence>
<dbReference type="EMBL" id="LNXW01000013">
    <property type="protein sequence ID" value="KTC80786.1"/>
    <property type="molecule type" value="Genomic_DNA"/>
</dbReference>
<accession>A0A0W0SBP7</accession>
<keyword evidence="1" id="KW-0175">Coiled coil</keyword>
<feature type="transmembrane region" description="Helical" evidence="3">
    <location>
        <begin position="263"/>
        <end position="281"/>
    </location>
</feature>
<dbReference type="EMBL" id="LR134173">
    <property type="protein sequence ID" value="VEB34324.1"/>
    <property type="molecule type" value="Genomic_DNA"/>
</dbReference>
<dbReference type="PATRIC" id="fig|28084.5.peg.3038"/>
<keyword evidence="7" id="KW-1185">Reference proteome</keyword>
<feature type="coiled-coil region" evidence="1">
    <location>
        <begin position="180"/>
        <end position="257"/>
    </location>
</feature>
<evidence type="ECO:0000256" key="1">
    <source>
        <dbReference type="SAM" id="Coils"/>
    </source>
</evidence>
<dbReference type="Proteomes" id="UP000277577">
    <property type="component" value="Chromosome"/>
</dbReference>
<protein>
    <submittedName>
        <fullName evidence="4">Coiled-coil protein</fullName>
    </submittedName>
</protein>
<keyword evidence="3" id="KW-0472">Membrane</keyword>
<feature type="transmembrane region" description="Helical" evidence="3">
    <location>
        <begin position="287"/>
        <end position="307"/>
    </location>
</feature>
<reference evidence="4 6" key="1">
    <citation type="submission" date="2015-11" db="EMBL/GenBank/DDBJ databases">
        <title>Genomic analysis of 38 Legionella species identifies large and diverse effector repertoires.</title>
        <authorList>
            <person name="Burstein D."/>
            <person name="Amaro F."/>
            <person name="Zusman T."/>
            <person name="Lifshitz Z."/>
            <person name="Cohen O."/>
            <person name="Gilbert J.A."/>
            <person name="Pupko T."/>
            <person name="Shuman H.A."/>
            <person name="Segal G."/>
        </authorList>
    </citation>
    <scope>NUCLEOTIDE SEQUENCE [LARGE SCALE GENOMIC DNA]</scope>
    <source>
        <strain evidence="4 6">ORW</strain>
    </source>
</reference>
<proteinExistence type="predicted"/>
<dbReference type="RefSeq" id="WP_028382434.1">
    <property type="nucleotide sequence ID" value="NZ_CAAAIT010000001.1"/>
</dbReference>
<feature type="region of interest" description="Disordered" evidence="2">
    <location>
        <begin position="369"/>
        <end position="425"/>
    </location>
</feature>
<gene>
    <name evidence="4" type="ORF">Lche_2806</name>
    <name evidence="5" type="ORF">NCTC11976_00786</name>
</gene>
<feature type="transmembrane region" description="Helical" evidence="3">
    <location>
        <begin position="122"/>
        <end position="139"/>
    </location>
</feature>
<evidence type="ECO:0000256" key="2">
    <source>
        <dbReference type="SAM" id="MobiDB-lite"/>
    </source>
</evidence>
<dbReference type="STRING" id="28084.Lche_2806"/>
<feature type="compositionally biased region" description="Basic and acidic residues" evidence="2">
    <location>
        <begin position="326"/>
        <end position="341"/>
    </location>
</feature>
<name>A0A0W0SBP7_9GAMM</name>
<dbReference type="Proteomes" id="UP000054921">
    <property type="component" value="Unassembled WGS sequence"/>
</dbReference>
<feature type="compositionally biased region" description="Basic and acidic residues" evidence="2">
    <location>
        <begin position="410"/>
        <end position="425"/>
    </location>
</feature>
<evidence type="ECO:0000256" key="3">
    <source>
        <dbReference type="SAM" id="Phobius"/>
    </source>
</evidence>
<organism evidence="4 6">
    <name type="scientific">Legionella cherrii</name>
    <dbReference type="NCBI Taxonomy" id="28084"/>
    <lineage>
        <taxon>Bacteria</taxon>
        <taxon>Pseudomonadati</taxon>
        <taxon>Pseudomonadota</taxon>
        <taxon>Gammaproteobacteria</taxon>
        <taxon>Legionellales</taxon>
        <taxon>Legionellaceae</taxon>
        <taxon>Legionella</taxon>
    </lineage>
</organism>
<feature type="transmembrane region" description="Helical" evidence="3">
    <location>
        <begin position="145"/>
        <end position="167"/>
    </location>
</feature>
<sequence>MFFKTDIETFEQLEADSVGYLRKKINTMKGIKASKKSIALAILRMLPFASKFIDSLEGAGSAINHLVMVEGIVNHASSAAAEGFHIIKLLTSITDFVEVPIIYFGAYITNQKVPFTLSRNARFVYAAVILGLTITALAFPPAAPIIVLVTSITALGLSLITLTKLYYKRYELEDKTVNIKEQIEAKKIQLKTLIDNLEQLEADAKKAKEDGKIEEYKTLESQIESERSTIKEQFNSLQELLNNQVRCEQKLEKLRTTAVWDKSAGVAFASLALIGAIFSLIAPPVGLGILAVTASLAIAYTVARLTFPLFKSLANKIVNYVTGKSESTKEGNEEPAEKEALTESEFDSSAKRVKKDMADIEKIAERLEHTVASEPISHSGAQPDQSAHALVSETLFKPVSQKNEDDEESEGIKEQNDEEHNNLMQ</sequence>
<reference evidence="5 7" key="2">
    <citation type="submission" date="2018-12" db="EMBL/GenBank/DDBJ databases">
        <authorList>
            <consortium name="Pathogen Informatics"/>
        </authorList>
    </citation>
    <scope>NUCLEOTIDE SEQUENCE [LARGE SCALE GENOMIC DNA]</scope>
    <source>
        <strain evidence="5 7">NCTC11976</strain>
    </source>
</reference>
<keyword evidence="3" id="KW-1133">Transmembrane helix</keyword>
<evidence type="ECO:0000313" key="6">
    <source>
        <dbReference type="Proteomes" id="UP000054921"/>
    </source>
</evidence>
<feature type="region of interest" description="Disordered" evidence="2">
    <location>
        <begin position="323"/>
        <end position="348"/>
    </location>
</feature>
<keyword evidence="3" id="KW-0812">Transmembrane</keyword>
<evidence type="ECO:0000313" key="7">
    <source>
        <dbReference type="Proteomes" id="UP000277577"/>
    </source>
</evidence>
<dbReference type="AlphaFoldDB" id="A0A0W0SBP7"/>
<evidence type="ECO:0000313" key="5">
    <source>
        <dbReference type="EMBL" id="VEB34324.1"/>
    </source>
</evidence>